<evidence type="ECO:0000256" key="3">
    <source>
        <dbReference type="ARBA" id="ARBA00022457"/>
    </source>
</evidence>
<dbReference type="Pfam" id="PF00293">
    <property type="entry name" value="NUDIX"/>
    <property type="match status" value="1"/>
</dbReference>
<sequence length="135" mass="15609">MTAKECVSFMLVKGDKVLVEQRALHKETDPGLITLPGGHIELEETREQALVRELKEELNVVPNTYYYLCSLHHPTQELQLIHYYVVLDWSGKLSNREADEVMWCSSSESQISIEADRVALREMKRMQELLVQSSF</sequence>
<dbReference type="SUPFAM" id="SSF55811">
    <property type="entry name" value="Nudix"/>
    <property type="match status" value="1"/>
</dbReference>
<comment type="catalytic activity">
    <reaction evidence="10">
        <text>8-oxo-dGTP + H2O = 8-oxo-dGMP + diphosphate + H(+)</text>
        <dbReference type="Rhea" id="RHEA:31575"/>
        <dbReference type="ChEBI" id="CHEBI:15377"/>
        <dbReference type="ChEBI" id="CHEBI:15378"/>
        <dbReference type="ChEBI" id="CHEBI:33019"/>
        <dbReference type="ChEBI" id="CHEBI:63224"/>
        <dbReference type="ChEBI" id="CHEBI:77896"/>
        <dbReference type="EC" id="3.6.1.55"/>
    </reaction>
</comment>
<dbReference type="GO" id="GO:0035539">
    <property type="term" value="F:8-oxo-7,8-dihydrodeoxyguanosine triphosphate pyrophosphatase activity"/>
    <property type="evidence" value="ECO:0007669"/>
    <property type="project" value="UniProtKB-EC"/>
</dbReference>
<dbReference type="GO" id="GO:0044716">
    <property type="term" value="F:8-oxo-GDP phosphatase activity"/>
    <property type="evidence" value="ECO:0007669"/>
    <property type="project" value="TreeGrafter"/>
</dbReference>
<comment type="catalytic activity">
    <reaction evidence="11">
        <text>8-oxo-GTP + H2O = 8-oxo-GMP + diphosphate + H(+)</text>
        <dbReference type="Rhea" id="RHEA:67616"/>
        <dbReference type="ChEBI" id="CHEBI:15377"/>
        <dbReference type="ChEBI" id="CHEBI:15378"/>
        <dbReference type="ChEBI" id="CHEBI:33019"/>
        <dbReference type="ChEBI" id="CHEBI:143553"/>
        <dbReference type="ChEBI" id="CHEBI:145694"/>
    </reaction>
</comment>
<evidence type="ECO:0000256" key="10">
    <source>
        <dbReference type="ARBA" id="ARBA00035861"/>
    </source>
</evidence>
<dbReference type="PROSITE" id="PS00893">
    <property type="entry name" value="NUDIX_BOX"/>
    <property type="match status" value="1"/>
</dbReference>
<dbReference type="Proteomes" id="UP000094936">
    <property type="component" value="Unassembled WGS sequence"/>
</dbReference>
<dbReference type="InterPro" id="IPR047127">
    <property type="entry name" value="MutT-like"/>
</dbReference>
<dbReference type="PANTHER" id="PTHR47707:SF1">
    <property type="entry name" value="NUDIX HYDROLASE FAMILY PROTEIN"/>
    <property type="match status" value="1"/>
</dbReference>
<dbReference type="Gene3D" id="3.90.79.10">
    <property type="entry name" value="Nucleoside Triphosphate Pyrophosphohydrolase"/>
    <property type="match status" value="1"/>
</dbReference>
<evidence type="ECO:0000256" key="4">
    <source>
        <dbReference type="ARBA" id="ARBA00022705"/>
    </source>
</evidence>
<evidence type="ECO:0000313" key="18">
    <source>
        <dbReference type="EMBL" id="ODA36163.1"/>
    </source>
</evidence>
<dbReference type="InterPro" id="IPR000086">
    <property type="entry name" value="NUDIX_hydrolase_dom"/>
</dbReference>
<evidence type="ECO:0000256" key="7">
    <source>
        <dbReference type="ARBA" id="ARBA00022801"/>
    </source>
</evidence>
<accession>A0A1C3ESM0</accession>
<evidence type="ECO:0000256" key="13">
    <source>
        <dbReference type="ARBA" id="ARBA00040794"/>
    </source>
</evidence>
<protein>
    <recommendedName>
        <fullName evidence="13">8-oxo-dGTP diphosphatase</fullName>
        <ecNumber evidence="12">3.6.1.55</ecNumber>
    </recommendedName>
    <alternativeName>
        <fullName evidence="16">7,8-dihydro-8-oxoguanine-triphosphatase</fullName>
    </alternativeName>
    <alternativeName>
        <fullName evidence="15">Mutator protein MutT</fullName>
    </alternativeName>
    <alternativeName>
        <fullName evidence="14">dGTP pyrophosphohydrolase</fullName>
    </alternativeName>
</protein>
<evidence type="ECO:0000256" key="15">
    <source>
        <dbReference type="ARBA" id="ARBA00041979"/>
    </source>
</evidence>
<keyword evidence="7 18" id="KW-0378">Hydrolase</keyword>
<dbReference type="GO" id="GO:0006281">
    <property type="term" value="P:DNA repair"/>
    <property type="evidence" value="ECO:0007669"/>
    <property type="project" value="UniProtKB-KW"/>
</dbReference>
<dbReference type="PANTHER" id="PTHR47707">
    <property type="entry name" value="8-OXO-DGTP DIPHOSPHATASE"/>
    <property type="match status" value="1"/>
</dbReference>
<dbReference type="GO" id="GO:0008413">
    <property type="term" value="F:8-oxo-7,8-dihydroguanosine triphosphate pyrophosphatase activity"/>
    <property type="evidence" value="ECO:0007669"/>
    <property type="project" value="TreeGrafter"/>
</dbReference>
<keyword evidence="19" id="KW-1185">Reference proteome</keyword>
<proteinExistence type="inferred from homology"/>
<dbReference type="PROSITE" id="PS51462">
    <property type="entry name" value="NUDIX"/>
    <property type="match status" value="1"/>
</dbReference>
<keyword evidence="5" id="KW-0479">Metal-binding</keyword>
<name>A0A1C3ESM0_9GAMM</name>
<comment type="similarity">
    <text evidence="2">Belongs to the Nudix hydrolase family.</text>
</comment>
<feature type="domain" description="Nudix hydrolase" evidence="17">
    <location>
        <begin position="2"/>
        <end position="131"/>
    </location>
</feature>
<dbReference type="GO" id="GO:0006260">
    <property type="term" value="P:DNA replication"/>
    <property type="evidence" value="ECO:0007669"/>
    <property type="project" value="UniProtKB-KW"/>
</dbReference>
<keyword evidence="9" id="KW-0234">DNA repair</keyword>
<dbReference type="GO" id="GO:0044715">
    <property type="term" value="F:8-oxo-dGDP phosphatase activity"/>
    <property type="evidence" value="ECO:0007669"/>
    <property type="project" value="TreeGrafter"/>
</dbReference>
<comment type="caution">
    <text evidence="18">The sequence shown here is derived from an EMBL/GenBank/DDBJ whole genome shotgun (WGS) entry which is preliminary data.</text>
</comment>
<dbReference type="GO" id="GO:0046872">
    <property type="term" value="F:metal ion binding"/>
    <property type="evidence" value="ECO:0007669"/>
    <property type="project" value="UniProtKB-KW"/>
</dbReference>
<dbReference type="AlphaFoldDB" id="A0A1C3ESM0"/>
<evidence type="ECO:0000256" key="8">
    <source>
        <dbReference type="ARBA" id="ARBA00022842"/>
    </source>
</evidence>
<evidence type="ECO:0000256" key="1">
    <source>
        <dbReference type="ARBA" id="ARBA00001946"/>
    </source>
</evidence>
<dbReference type="EMBL" id="LYBM01000001">
    <property type="protein sequence ID" value="ODA36163.1"/>
    <property type="molecule type" value="Genomic_DNA"/>
</dbReference>
<evidence type="ECO:0000256" key="6">
    <source>
        <dbReference type="ARBA" id="ARBA00022763"/>
    </source>
</evidence>
<keyword evidence="3" id="KW-0515">Mutator protein</keyword>
<dbReference type="EC" id="3.6.1.55" evidence="12"/>
<gene>
    <name evidence="18" type="ORF">A8L45_00745</name>
</gene>
<keyword evidence="8" id="KW-0460">Magnesium</keyword>
<reference evidence="18 19" key="1">
    <citation type="submission" date="2016-05" db="EMBL/GenBank/DDBJ databases">
        <title>Genomic Taxonomy of the Vibrionaceae.</title>
        <authorList>
            <person name="Gomez-Gil B."/>
            <person name="Enciso-Ibarra J."/>
        </authorList>
    </citation>
    <scope>NUCLEOTIDE SEQUENCE [LARGE SCALE GENOMIC DNA]</scope>
    <source>
        <strain evidence="18 19">CAIM 1920</strain>
    </source>
</reference>
<keyword evidence="4" id="KW-0235">DNA replication</keyword>
<dbReference type="RefSeq" id="WP_068898185.1">
    <property type="nucleotide sequence ID" value="NZ_JBHUIF010000002.1"/>
</dbReference>
<evidence type="ECO:0000256" key="5">
    <source>
        <dbReference type="ARBA" id="ARBA00022723"/>
    </source>
</evidence>
<dbReference type="STRING" id="1080227.A8L45_00745"/>
<dbReference type="OrthoDB" id="9787476at2"/>
<evidence type="ECO:0000256" key="9">
    <source>
        <dbReference type="ARBA" id="ARBA00023204"/>
    </source>
</evidence>
<dbReference type="InterPro" id="IPR020084">
    <property type="entry name" value="NUDIX_hydrolase_CS"/>
</dbReference>
<evidence type="ECO:0000259" key="17">
    <source>
        <dbReference type="PROSITE" id="PS51462"/>
    </source>
</evidence>
<evidence type="ECO:0000256" key="12">
    <source>
        <dbReference type="ARBA" id="ARBA00038905"/>
    </source>
</evidence>
<evidence type="ECO:0000256" key="16">
    <source>
        <dbReference type="ARBA" id="ARBA00042798"/>
    </source>
</evidence>
<evidence type="ECO:0000256" key="14">
    <source>
        <dbReference type="ARBA" id="ARBA00041592"/>
    </source>
</evidence>
<dbReference type="InterPro" id="IPR015797">
    <property type="entry name" value="NUDIX_hydrolase-like_dom_sf"/>
</dbReference>
<evidence type="ECO:0000313" key="19">
    <source>
        <dbReference type="Proteomes" id="UP000094936"/>
    </source>
</evidence>
<evidence type="ECO:0000256" key="2">
    <source>
        <dbReference type="ARBA" id="ARBA00005582"/>
    </source>
</evidence>
<evidence type="ECO:0000256" key="11">
    <source>
        <dbReference type="ARBA" id="ARBA00036904"/>
    </source>
</evidence>
<organism evidence="18 19">
    <name type="scientific">Veronia pacifica</name>
    <dbReference type="NCBI Taxonomy" id="1080227"/>
    <lineage>
        <taxon>Bacteria</taxon>
        <taxon>Pseudomonadati</taxon>
        <taxon>Pseudomonadota</taxon>
        <taxon>Gammaproteobacteria</taxon>
        <taxon>Vibrionales</taxon>
        <taxon>Vibrionaceae</taxon>
        <taxon>Veronia</taxon>
    </lineage>
</organism>
<keyword evidence="6" id="KW-0227">DNA damage</keyword>
<comment type="cofactor">
    <cofactor evidence="1">
        <name>Mg(2+)</name>
        <dbReference type="ChEBI" id="CHEBI:18420"/>
    </cofactor>
</comment>